<dbReference type="SUPFAM" id="SSF110296">
    <property type="entry name" value="Oligoxyloglucan reducing end-specific cellobiohydrolase"/>
    <property type="match status" value="1"/>
</dbReference>
<dbReference type="InterPro" id="IPR028203">
    <property type="entry name" value="PSII_CF48-like_dom"/>
</dbReference>
<proteinExistence type="predicted"/>
<evidence type="ECO:0000313" key="5">
    <source>
        <dbReference type="EMBL" id="MCG2579120.1"/>
    </source>
</evidence>
<dbReference type="EMBL" id="JAKLTN010000009">
    <property type="protein sequence ID" value="MCG2579120.1"/>
    <property type="molecule type" value="Genomic_DNA"/>
</dbReference>
<dbReference type="Pfam" id="PF14870">
    <property type="entry name" value="PSII_BNR"/>
    <property type="match status" value="1"/>
</dbReference>
<feature type="chain" id="PRO_5046427320" evidence="3">
    <location>
        <begin position="29"/>
        <end position="332"/>
    </location>
</feature>
<reference evidence="5" key="1">
    <citation type="submission" date="2022-01" db="EMBL/GenBank/DDBJ databases">
        <authorList>
            <person name="Jo J.-H."/>
            <person name="Im W.-T."/>
        </authorList>
    </citation>
    <scope>NUCLEOTIDE SEQUENCE</scope>
    <source>
        <strain evidence="5">XY25</strain>
    </source>
</reference>
<feature type="signal peptide" evidence="3">
    <location>
        <begin position="1"/>
        <end position="28"/>
    </location>
</feature>
<evidence type="ECO:0000259" key="4">
    <source>
        <dbReference type="Pfam" id="PF14870"/>
    </source>
</evidence>
<dbReference type="PANTHER" id="PTHR47199">
    <property type="entry name" value="PHOTOSYSTEM II STABILITY/ASSEMBLY FACTOR HCF136, CHLOROPLASTIC"/>
    <property type="match status" value="1"/>
</dbReference>
<keyword evidence="2" id="KW-0604">Photosystem II</keyword>
<evidence type="ECO:0000256" key="1">
    <source>
        <dbReference type="ARBA" id="ARBA00022531"/>
    </source>
</evidence>
<dbReference type="InterPro" id="IPR015943">
    <property type="entry name" value="WD40/YVTN_repeat-like_dom_sf"/>
</dbReference>
<keyword evidence="1" id="KW-0602">Photosynthesis</keyword>
<gene>
    <name evidence="5" type="ORF">LZ012_19190</name>
</gene>
<evidence type="ECO:0000313" key="6">
    <source>
        <dbReference type="Proteomes" id="UP001165384"/>
    </source>
</evidence>
<dbReference type="PANTHER" id="PTHR47199:SF2">
    <property type="entry name" value="PHOTOSYSTEM II STABILITY_ASSEMBLY FACTOR HCF136, CHLOROPLASTIC"/>
    <property type="match status" value="1"/>
</dbReference>
<keyword evidence="3" id="KW-0732">Signal</keyword>
<accession>A0ABS9K7H3</accession>
<comment type="caution">
    <text evidence="5">The sequence shown here is derived from an EMBL/GenBank/DDBJ whole genome shotgun (WGS) entry which is preliminary data.</text>
</comment>
<name>A0ABS9K7H3_9RHOO</name>
<evidence type="ECO:0000256" key="2">
    <source>
        <dbReference type="ARBA" id="ARBA00023276"/>
    </source>
</evidence>
<protein>
    <submittedName>
        <fullName evidence="5">YCF48-related protein</fullName>
    </submittedName>
</protein>
<dbReference type="RefSeq" id="WP_275712586.1">
    <property type="nucleotide sequence ID" value="NZ_JAKLTN010000009.1"/>
</dbReference>
<dbReference type="CDD" id="cd15482">
    <property type="entry name" value="Sialidase_non-viral"/>
    <property type="match status" value="1"/>
</dbReference>
<dbReference type="Gene3D" id="2.130.10.10">
    <property type="entry name" value="YVTN repeat-like/Quinoprotein amine dehydrogenase"/>
    <property type="match status" value="2"/>
</dbReference>
<dbReference type="Proteomes" id="UP001165384">
    <property type="component" value="Unassembled WGS sequence"/>
</dbReference>
<evidence type="ECO:0000256" key="3">
    <source>
        <dbReference type="SAM" id="SignalP"/>
    </source>
</evidence>
<feature type="domain" description="Photosynthesis system II assembly factor Ycf48/Hcf136-like" evidence="4">
    <location>
        <begin position="86"/>
        <end position="173"/>
    </location>
</feature>
<organism evidence="5 6">
    <name type="scientific">Dechloromonas hankyongensis</name>
    <dbReference type="NCBI Taxonomy" id="2908002"/>
    <lineage>
        <taxon>Bacteria</taxon>
        <taxon>Pseudomonadati</taxon>
        <taxon>Pseudomonadota</taxon>
        <taxon>Betaproteobacteria</taxon>
        <taxon>Rhodocyclales</taxon>
        <taxon>Azonexaceae</taxon>
        <taxon>Dechloromonas</taxon>
    </lineage>
</organism>
<keyword evidence="6" id="KW-1185">Reference proteome</keyword>
<sequence length="332" mass="34991">MNKQPMTLRATTLIAALLGGLIAVPAMAQAPAAPAPLQAQPAKKSAAATLAPIQGAAYAGKRLVTVGDYGTILLSDDEGKTFRQAASVPVSSTLTAVHFADDKNGWAVGQWGAIIHTADGGENWSIQRLETQEDRPLFSVHFTNAREGLAVGLWSLVLRTQDGGKSWTPIDLPAPPDGGKADRNLFRIFASAKGELFVAAERGMVLRSADHGQSWQYLNTGYKGSLWTGVALKDGTLLVGGLRGTIYRSQDDGRSWQPVVSGSKSSVTDLVEGGGHVFGTSLDGVLLDSTDGGASFTWKQRDDRLSLTAALWAGNGLVRFSRHGVIADGQGL</sequence>